<evidence type="ECO:0000313" key="1">
    <source>
        <dbReference type="EMBL" id="KAK0047240.1"/>
    </source>
</evidence>
<dbReference type="SUPFAM" id="SSF53098">
    <property type="entry name" value="Ribonuclease H-like"/>
    <property type="match status" value="1"/>
</dbReference>
<evidence type="ECO:0000313" key="2">
    <source>
        <dbReference type="Proteomes" id="UP001233172"/>
    </source>
</evidence>
<gene>
    <name evidence="1" type="ORF">Bpfe_023371</name>
</gene>
<dbReference type="AlphaFoldDB" id="A0AAD8F0Z2"/>
<dbReference type="InterPro" id="IPR012337">
    <property type="entry name" value="RNaseH-like_sf"/>
</dbReference>
<comment type="caution">
    <text evidence="1">The sequence shown here is derived from an EMBL/GenBank/DDBJ whole genome shotgun (WGS) entry which is preliminary data.</text>
</comment>
<dbReference type="SUPFAM" id="SSF140996">
    <property type="entry name" value="Hermes dimerisation domain"/>
    <property type="match status" value="1"/>
</dbReference>
<reference evidence="1" key="1">
    <citation type="journal article" date="2023" name="PLoS Negl. Trop. Dis.">
        <title>A genome sequence for Biomphalaria pfeifferi, the major vector snail for the human-infecting parasite Schistosoma mansoni.</title>
        <authorList>
            <person name="Bu L."/>
            <person name="Lu L."/>
            <person name="Laidemitt M.R."/>
            <person name="Zhang S.M."/>
            <person name="Mutuku M."/>
            <person name="Mkoji G."/>
            <person name="Steinauer M."/>
            <person name="Loker E.S."/>
        </authorList>
    </citation>
    <scope>NUCLEOTIDE SEQUENCE</scope>
    <source>
        <strain evidence="1">KasaAsao</strain>
    </source>
</reference>
<protein>
    <submittedName>
        <fullName evidence="1">AC transposase</fullName>
    </submittedName>
</protein>
<proteinExistence type="predicted"/>
<sequence>MADSKQIENSFERSVFTEFFTKIEIDNKNVRVRCKLCPPATKQTYSCAMINAHDKLPTLKRSVTSSNGLPEPVAKKQKTLTSWTSNSVALLSQQHVNDLIMNFVIGDMQAFSVVESPEFIKLVTGLQPGQTVMTRKTLTGNIEDEYKTMHDDLQQKLSLVTVVCTTADIWTAHNRSCFGVTVHWIEISTLDRKSAALACSRLRGRHTFDLIAATLEEIHSKFRITEKVICTVTDNGSNFVKAFKV</sequence>
<name>A0AAD8F0Z2_BIOPF</name>
<reference evidence="1" key="2">
    <citation type="submission" date="2023-04" db="EMBL/GenBank/DDBJ databases">
        <authorList>
            <person name="Bu L."/>
            <person name="Lu L."/>
            <person name="Laidemitt M.R."/>
            <person name="Zhang S.M."/>
            <person name="Mutuku M."/>
            <person name="Mkoji G."/>
            <person name="Steinauer M."/>
            <person name="Loker E.S."/>
        </authorList>
    </citation>
    <scope>NUCLEOTIDE SEQUENCE</scope>
    <source>
        <strain evidence="1">KasaAsao</strain>
        <tissue evidence="1">Whole Snail</tissue>
    </source>
</reference>
<dbReference type="PANTHER" id="PTHR47501">
    <property type="entry name" value="TRANSPOSASE-RELATED"/>
    <property type="match status" value="1"/>
</dbReference>
<dbReference type="EMBL" id="JASAOG010000154">
    <property type="protein sequence ID" value="KAK0047240.1"/>
    <property type="molecule type" value="Genomic_DNA"/>
</dbReference>
<feature type="non-terminal residue" evidence="1">
    <location>
        <position position="245"/>
    </location>
</feature>
<accession>A0AAD8F0Z2</accession>
<keyword evidence="2" id="KW-1185">Reference proteome</keyword>
<organism evidence="1 2">
    <name type="scientific">Biomphalaria pfeifferi</name>
    <name type="common">Bloodfluke planorb</name>
    <name type="synonym">Freshwater snail</name>
    <dbReference type="NCBI Taxonomy" id="112525"/>
    <lineage>
        <taxon>Eukaryota</taxon>
        <taxon>Metazoa</taxon>
        <taxon>Spiralia</taxon>
        <taxon>Lophotrochozoa</taxon>
        <taxon>Mollusca</taxon>
        <taxon>Gastropoda</taxon>
        <taxon>Heterobranchia</taxon>
        <taxon>Euthyneura</taxon>
        <taxon>Panpulmonata</taxon>
        <taxon>Hygrophila</taxon>
        <taxon>Lymnaeoidea</taxon>
        <taxon>Planorbidae</taxon>
        <taxon>Biomphalaria</taxon>
    </lineage>
</organism>
<dbReference type="Proteomes" id="UP001233172">
    <property type="component" value="Unassembled WGS sequence"/>
</dbReference>
<dbReference type="PANTHER" id="PTHR47501:SF6">
    <property type="match status" value="1"/>
</dbReference>